<evidence type="ECO:0000313" key="1">
    <source>
        <dbReference type="EMBL" id="KAL2862263.1"/>
    </source>
</evidence>
<dbReference type="Gene3D" id="1.25.40.20">
    <property type="entry name" value="Ankyrin repeat-containing domain"/>
    <property type="match status" value="1"/>
</dbReference>
<dbReference type="SUPFAM" id="SSF48403">
    <property type="entry name" value="Ankyrin repeat"/>
    <property type="match status" value="1"/>
</dbReference>
<dbReference type="EMBL" id="JBFXLQ010000070">
    <property type="protein sequence ID" value="KAL2862263.1"/>
    <property type="molecule type" value="Genomic_DNA"/>
</dbReference>
<organism evidence="1 2">
    <name type="scientific">Aspergillus lucknowensis</name>
    <dbReference type="NCBI Taxonomy" id="176173"/>
    <lineage>
        <taxon>Eukaryota</taxon>
        <taxon>Fungi</taxon>
        <taxon>Dikarya</taxon>
        <taxon>Ascomycota</taxon>
        <taxon>Pezizomycotina</taxon>
        <taxon>Eurotiomycetes</taxon>
        <taxon>Eurotiomycetidae</taxon>
        <taxon>Eurotiales</taxon>
        <taxon>Aspergillaceae</taxon>
        <taxon>Aspergillus</taxon>
        <taxon>Aspergillus subgen. Nidulantes</taxon>
    </lineage>
</organism>
<accession>A0ABR4LCL1</accession>
<protein>
    <recommendedName>
        <fullName evidence="3">Ankyrin repeat-containing domain protein</fullName>
    </recommendedName>
</protein>
<evidence type="ECO:0000313" key="2">
    <source>
        <dbReference type="Proteomes" id="UP001610432"/>
    </source>
</evidence>
<reference evidence="1 2" key="1">
    <citation type="submission" date="2024-07" db="EMBL/GenBank/DDBJ databases">
        <title>Section-level genome sequencing and comparative genomics of Aspergillus sections Usti and Cavernicolus.</title>
        <authorList>
            <consortium name="Lawrence Berkeley National Laboratory"/>
            <person name="Nybo J.L."/>
            <person name="Vesth T.C."/>
            <person name="Theobald S."/>
            <person name="Frisvad J.C."/>
            <person name="Larsen T.O."/>
            <person name="Kjaerboelling I."/>
            <person name="Rothschild-Mancinelli K."/>
            <person name="Lyhne E.K."/>
            <person name="Kogle M.E."/>
            <person name="Barry K."/>
            <person name="Clum A."/>
            <person name="Na H."/>
            <person name="Ledsgaard L."/>
            <person name="Lin J."/>
            <person name="Lipzen A."/>
            <person name="Kuo A."/>
            <person name="Riley R."/>
            <person name="Mondo S."/>
            <person name="Labutti K."/>
            <person name="Haridas S."/>
            <person name="Pangalinan J."/>
            <person name="Salamov A.A."/>
            <person name="Simmons B.A."/>
            <person name="Magnuson J.K."/>
            <person name="Chen J."/>
            <person name="Drula E."/>
            <person name="Henrissat B."/>
            <person name="Wiebenga A."/>
            <person name="Lubbers R.J."/>
            <person name="Gomes A.C."/>
            <person name="Macurrencykelacurrency M.R."/>
            <person name="Stajich J."/>
            <person name="Grigoriev I.V."/>
            <person name="Mortensen U.H."/>
            <person name="De Vries R.P."/>
            <person name="Baker S.E."/>
            <person name="Andersen M.R."/>
        </authorList>
    </citation>
    <scope>NUCLEOTIDE SEQUENCE [LARGE SCALE GENOMIC DNA]</scope>
    <source>
        <strain evidence="1 2">CBS 449.75</strain>
    </source>
</reference>
<dbReference type="RefSeq" id="XP_070881242.1">
    <property type="nucleotide sequence ID" value="XM_071033927.1"/>
</dbReference>
<name>A0ABR4LCL1_9EURO</name>
<dbReference type="Proteomes" id="UP001610432">
    <property type="component" value="Unassembled WGS sequence"/>
</dbReference>
<keyword evidence="2" id="KW-1185">Reference proteome</keyword>
<sequence length="348" mass="37655">MLTAGQHSVYFSFSSGPGFLILVKQPIAILDHDGTQFNERALREARAREAGSPLRDPLIRRMGSGCRYEDLPLAGPSDLSFMRDQPSFIEAPPNFGEFESGCRSGTRAQVQSVISTSPAPTPAPTPRSSTMGSVWLSERIMLMLDAIFWLPARLLSFSSSCSSPWMDAKHSAEHGAVLLPSVVENHGLFRWFLDHGANPNLRKQQEYQYGGSNPNSCAALEKAARQGKVEAVRMMLDAGAVIQNGFLLHAAAAALPPSANPHVGPVTPGRDFDISRIPVMALLVEHGADVNQKQGPQTENMVPGYAIVEAVMAGAVRQVRWVLTGAWSGSHKEGPMEKCGRVCVRNGK</sequence>
<comment type="caution">
    <text evidence="1">The sequence shown here is derived from an EMBL/GenBank/DDBJ whole genome shotgun (WGS) entry which is preliminary data.</text>
</comment>
<gene>
    <name evidence="1" type="ORF">BJX67DRAFT_385763</name>
</gene>
<dbReference type="InterPro" id="IPR036770">
    <property type="entry name" value="Ankyrin_rpt-contain_sf"/>
</dbReference>
<proteinExistence type="predicted"/>
<evidence type="ECO:0008006" key="3">
    <source>
        <dbReference type="Google" id="ProtNLM"/>
    </source>
</evidence>
<dbReference type="GeneID" id="98148999"/>